<protein>
    <recommendedName>
        <fullName evidence="2">DUF1684 domain-containing protein</fullName>
    </recommendedName>
</protein>
<proteinExistence type="predicted"/>
<dbReference type="EMBL" id="KC770996">
    <property type="protein sequence ID" value="AGT45840.1"/>
    <property type="molecule type" value="Genomic_DNA"/>
</dbReference>
<name>A0A067XRD1_9BACT</name>
<dbReference type="Pfam" id="PF07920">
    <property type="entry name" value="DUF1684"/>
    <property type="match status" value="1"/>
</dbReference>
<dbReference type="PANTHER" id="PTHR41913">
    <property type="entry name" value="DUF1684 DOMAIN-CONTAINING PROTEIN"/>
    <property type="match status" value="1"/>
</dbReference>
<reference evidence="1" key="1">
    <citation type="submission" date="2013-03" db="EMBL/GenBank/DDBJ databases">
        <authorList>
            <person name="Tan H."/>
            <person name="Mooij M.J."/>
            <person name="Barret M."/>
            <person name="O'Gara F."/>
        </authorList>
    </citation>
    <scope>NUCLEOTIDE SEQUENCE</scope>
</reference>
<dbReference type="AlphaFoldDB" id="A0A067XRD1"/>
<organism evidence="1">
    <name type="scientific">uncultured marine bacterium PPT_M2</name>
    <dbReference type="NCBI Taxonomy" id="1381397"/>
    <lineage>
        <taxon>Bacteria</taxon>
        <taxon>environmental samples</taxon>
    </lineage>
</organism>
<dbReference type="InterPro" id="IPR012467">
    <property type="entry name" value="DUF1684"/>
</dbReference>
<dbReference type="PANTHER" id="PTHR41913:SF1">
    <property type="entry name" value="DUF1684 DOMAIN-CONTAINING PROTEIN"/>
    <property type="match status" value="1"/>
</dbReference>
<evidence type="ECO:0008006" key="2">
    <source>
        <dbReference type="Google" id="ProtNLM"/>
    </source>
</evidence>
<gene>
    <name evidence="1" type="ORF">PPT_M2_32</name>
</gene>
<sequence>MRIIERSGKLAVRLVDLRNQALLAFRGIEFYDISLELRVKAKFLPYRPRKKIKVATVAGYEEELECPGLAQFSVGGKAVQLEPVLETPGNTKFFFMFKDSTNGNETYGGGRYLYSDLPSEGHVTLNFNQAHNPYCAYNGFSTCQIPPLQNWLRIPIRAGEMKYRESK</sequence>
<evidence type="ECO:0000313" key="1">
    <source>
        <dbReference type="EMBL" id="AGT45840.1"/>
    </source>
</evidence>
<accession>A0A067XRD1</accession>